<protein>
    <recommendedName>
        <fullName evidence="1">Right handed beta helix domain-containing protein</fullName>
    </recommendedName>
</protein>
<dbReference type="KEGG" id="taer:GT409_00525"/>
<organism evidence="2 3">
    <name type="scientific">Tichowtungia aerotolerans</name>
    <dbReference type="NCBI Taxonomy" id="2697043"/>
    <lineage>
        <taxon>Bacteria</taxon>
        <taxon>Pseudomonadati</taxon>
        <taxon>Kiritimatiellota</taxon>
        <taxon>Tichowtungiia</taxon>
        <taxon>Tichowtungiales</taxon>
        <taxon>Tichowtungiaceae</taxon>
        <taxon>Tichowtungia</taxon>
    </lineage>
</organism>
<dbReference type="InterPro" id="IPR006626">
    <property type="entry name" value="PbH1"/>
</dbReference>
<evidence type="ECO:0000313" key="2">
    <source>
        <dbReference type="EMBL" id="QHI67994.1"/>
    </source>
</evidence>
<dbReference type="EMBL" id="CP047593">
    <property type="protein sequence ID" value="QHI67994.1"/>
    <property type="molecule type" value="Genomic_DNA"/>
</dbReference>
<feature type="domain" description="Right handed beta helix" evidence="1">
    <location>
        <begin position="493"/>
        <end position="562"/>
    </location>
</feature>
<dbReference type="InterPro" id="IPR012334">
    <property type="entry name" value="Pectin_lyas_fold"/>
</dbReference>
<name>A0A6P1M5W1_9BACT</name>
<dbReference type="RefSeq" id="WP_160626028.1">
    <property type="nucleotide sequence ID" value="NZ_CP047593.1"/>
</dbReference>
<dbReference type="Pfam" id="PF13229">
    <property type="entry name" value="Beta_helix"/>
    <property type="match status" value="1"/>
</dbReference>
<dbReference type="SMART" id="SM00710">
    <property type="entry name" value="PbH1"/>
    <property type="match status" value="7"/>
</dbReference>
<dbReference type="SUPFAM" id="SSF51126">
    <property type="entry name" value="Pectin lyase-like"/>
    <property type="match status" value="1"/>
</dbReference>
<sequence length="581" mass="65708">MIEVKSILPMMTAAALLVGCSSIHGDGRKALKLADFGAVGDGNTDDIAALVQALDALSEAGAGASLHFEPGKIYKLGVRDDSVYQIDLQELEDVTIDGHGSMLLVDPKQAYIRIRRCEGVTVKNLLLENDPLSYTQGKIIAANSEEGWFDIELMDGYCDMPSDEELGEVRPFWPWGAVLDPQERRIRPEMIDHVFTERFEKIGDRTVRMFAKPDYYKHIADFRKGDVYFQPLYWNPVERLKGLGMHVSYDAAANIIVSQSSDCEIENVTMYSGRSAMTSRVEFNTGRITFDRFQVRHRPGFDDRVVTNWRDGMHCKDNRIGPLIENCYFEGMLDDSINIASDTIMAAEVLSDRQFRFCNWRGLLTWHRDICAVREGDQFLAYFPPTGDVKGPYTVVEMNDEHPEIITLDQPIEGIVTGQVRAQVDKNSTQFYNLNAVSRGFIVRNNTFDKQRRDAMRTRGYDGRIEGNTVCNLAAEGIYLSNEMGNFYEGPFSQNVVIRNNSFSNMHREAIKLVSKTATEPLPLMKNIVIEGNTFISRVESPIHIRNVEDVTLRNNTFKNEAGDPLRNPVSVRHVVGLKEE</sequence>
<reference evidence="2 3" key="1">
    <citation type="submission" date="2020-01" db="EMBL/GenBank/DDBJ databases">
        <title>Ponticoccus aerotolerans gen. nov., sp. nov., an anaerobic bacterium and proposal of Ponticoccusceae fam. nov., Ponticoccusles ord. nov. and Ponticoccuse classis nov. in the phylum Kiritimatiellaeota.</title>
        <authorList>
            <person name="Zhou L.Y."/>
            <person name="Du Z.J."/>
        </authorList>
    </citation>
    <scope>NUCLEOTIDE SEQUENCE [LARGE SCALE GENOMIC DNA]</scope>
    <source>
        <strain evidence="2 3">S-5007</strain>
    </source>
</reference>
<keyword evidence="3" id="KW-1185">Reference proteome</keyword>
<dbReference type="AlphaFoldDB" id="A0A6P1M5W1"/>
<evidence type="ECO:0000313" key="3">
    <source>
        <dbReference type="Proteomes" id="UP000464954"/>
    </source>
</evidence>
<gene>
    <name evidence="2" type="ORF">GT409_00525</name>
</gene>
<dbReference type="InterPro" id="IPR039448">
    <property type="entry name" value="Beta_helix"/>
</dbReference>
<dbReference type="Gene3D" id="2.160.20.10">
    <property type="entry name" value="Single-stranded right-handed beta-helix, Pectin lyase-like"/>
    <property type="match status" value="2"/>
</dbReference>
<dbReference type="InterPro" id="IPR011050">
    <property type="entry name" value="Pectin_lyase_fold/virulence"/>
</dbReference>
<dbReference type="Proteomes" id="UP000464954">
    <property type="component" value="Chromosome"/>
</dbReference>
<evidence type="ECO:0000259" key="1">
    <source>
        <dbReference type="Pfam" id="PF13229"/>
    </source>
</evidence>
<dbReference type="PROSITE" id="PS51257">
    <property type="entry name" value="PROKAR_LIPOPROTEIN"/>
    <property type="match status" value="1"/>
</dbReference>
<accession>A0A6P1M5W1</accession>
<proteinExistence type="predicted"/>